<dbReference type="SUPFAM" id="SSF55068">
    <property type="entry name" value="Peptide methionine sulfoxide reductase"/>
    <property type="match status" value="1"/>
</dbReference>
<dbReference type="FunFam" id="2.170.150.20:FF:000003">
    <property type="entry name" value="Peptide methionine sulfoxide reductase MsrB"/>
    <property type="match status" value="1"/>
</dbReference>
<dbReference type="OrthoDB" id="4174719at2"/>
<dbReference type="InterPro" id="IPR002569">
    <property type="entry name" value="Met_Sox_Rdtase_MsrA_dom"/>
</dbReference>
<dbReference type="NCBIfam" id="TIGR00401">
    <property type="entry name" value="msrA"/>
    <property type="match status" value="1"/>
</dbReference>
<comment type="similarity">
    <text evidence="1 12">Belongs to the MsrA Met sulfoxide reductase family.</text>
</comment>
<evidence type="ECO:0000256" key="4">
    <source>
        <dbReference type="ARBA" id="ARBA00011017"/>
    </source>
</evidence>
<evidence type="ECO:0000256" key="7">
    <source>
        <dbReference type="ARBA" id="ARBA00024679"/>
    </source>
</evidence>
<dbReference type="GO" id="GO:0005737">
    <property type="term" value="C:cytoplasm"/>
    <property type="evidence" value="ECO:0007669"/>
    <property type="project" value="TreeGrafter"/>
</dbReference>
<dbReference type="InterPro" id="IPR036509">
    <property type="entry name" value="Met_Sox_Rdtase_MsrA_sf"/>
</dbReference>
<dbReference type="Pfam" id="PF01641">
    <property type="entry name" value="SelR"/>
    <property type="match status" value="1"/>
</dbReference>
<dbReference type="Pfam" id="PF01625">
    <property type="entry name" value="PMSR"/>
    <property type="match status" value="1"/>
</dbReference>
<evidence type="ECO:0000256" key="12">
    <source>
        <dbReference type="HAMAP-Rule" id="MF_01401"/>
    </source>
</evidence>
<sequence>MRMSTHEIATFAGGCFWCMVKPFDEQPGIIKVVSGYTGGTVENPTYKQVCSETTGHYEAVQITFDPAVFSYQTLLDLFWQQIDPTDAGGQFYDRGDSYRTAIFYHSEEQREQAEASKRALEASGRFSKPIVTQILSAGPFYEAEEYHQDYYKKNPFRYKMYRTGSGRDKFIKTHWKDDKSEQELRKRLTPIQYEVTQNNATEPPFRNEFWDNKAEGLYVDIVSGIPLFSSLDKFDSGCGWPSFTKPLDEEEVKEELDVTHNMVRTEVRSATADSHLGHVFEDGPEPTGLRYCINSAALRFIPKSEMEKEGYGKYLVLFD</sequence>
<dbReference type="GO" id="GO:0008113">
    <property type="term" value="F:peptide-methionine (S)-S-oxide reductase activity"/>
    <property type="evidence" value="ECO:0007669"/>
    <property type="project" value="UniProtKB-UniRule"/>
</dbReference>
<evidence type="ECO:0000256" key="2">
    <source>
        <dbReference type="ARBA" id="ARBA00007174"/>
    </source>
</evidence>
<evidence type="ECO:0000259" key="13">
    <source>
        <dbReference type="PROSITE" id="PS51790"/>
    </source>
</evidence>
<dbReference type="GO" id="GO:0033744">
    <property type="term" value="F:L-methionine:thioredoxin-disulfide S-oxidoreductase activity"/>
    <property type="evidence" value="ECO:0007669"/>
    <property type="project" value="RHEA"/>
</dbReference>
<comment type="catalytic activity">
    <reaction evidence="10 12">
        <text>[thioredoxin]-disulfide + L-methionine + H2O = L-methionine (S)-S-oxide + [thioredoxin]-dithiol</text>
        <dbReference type="Rhea" id="RHEA:19993"/>
        <dbReference type="Rhea" id="RHEA-COMP:10698"/>
        <dbReference type="Rhea" id="RHEA-COMP:10700"/>
        <dbReference type="ChEBI" id="CHEBI:15377"/>
        <dbReference type="ChEBI" id="CHEBI:29950"/>
        <dbReference type="ChEBI" id="CHEBI:50058"/>
        <dbReference type="ChEBI" id="CHEBI:57844"/>
        <dbReference type="ChEBI" id="CHEBI:58772"/>
        <dbReference type="EC" id="1.8.4.11"/>
    </reaction>
</comment>
<evidence type="ECO:0000256" key="8">
    <source>
        <dbReference type="ARBA" id="ARBA00047806"/>
    </source>
</evidence>
<dbReference type="PROSITE" id="PS51790">
    <property type="entry name" value="MSRB"/>
    <property type="match status" value="1"/>
</dbReference>
<dbReference type="SUPFAM" id="SSF51316">
    <property type="entry name" value="Mss4-like"/>
    <property type="match status" value="1"/>
</dbReference>
<comment type="catalytic activity">
    <reaction evidence="8 12">
        <text>L-methionyl-[protein] + [thioredoxin]-disulfide + H2O = L-methionyl-(S)-S-oxide-[protein] + [thioredoxin]-dithiol</text>
        <dbReference type="Rhea" id="RHEA:14217"/>
        <dbReference type="Rhea" id="RHEA-COMP:10698"/>
        <dbReference type="Rhea" id="RHEA-COMP:10700"/>
        <dbReference type="Rhea" id="RHEA-COMP:12313"/>
        <dbReference type="Rhea" id="RHEA-COMP:12315"/>
        <dbReference type="ChEBI" id="CHEBI:15377"/>
        <dbReference type="ChEBI" id="CHEBI:16044"/>
        <dbReference type="ChEBI" id="CHEBI:29950"/>
        <dbReference type="ChEBI" id="CHEBI:44120"/>
        <dbReference type="ChEBI" id="CHEBI:50058"/>
        <dbReference type="EC" id="1.8.4.11"/>
    </reaction>
</comment>
<dbReference type="Gene3D" id="3.30.1060.10">
    <property type="entry name" value="Peptide methionine sulphoxide reductase MsrA"/>
    <property type="match status" value="1"/>
</dbReference>
<evidence type="ECO:0000313" key="15">
    <source>
        <dbReference type="Proteomes" id="UP000271031"/>
    </source>
</evidence>
<dbReference type="EC" id="1.8.4.11" evidence="12"/>
<dbReference type="EMBL" id="RHHQ01000003">
    <property type="protein sequence ID" value="RNB92423.1"/>
    <property type="molecule type" value="Genomic_DNA"/>
</dbReference>
<evidence type="ECO:0000256" key="9">
    <source>
        <dbReference type="ARBA" id="ARBA00048488"/>
    </source>
</evidence>
<evidence type="ECO:0000256" key="1">
    <source>
        <dbReference type="ARBA" id="ARBA00005591"/>
    </source>
</evidence>
<dbReference type="InterPro" id="IPR002579">
    <property type="entry name" value="Met_Sox_Rdtase_MsrB_dom"/>
</dbReference>
<dbReference type="Proteomes" id="UP000271031">
    <property type="component" value="Unassembled WGS sequence"/>
</dbReference>
<dbReference type="InterPro" id="IPR011057">
    <property type="entry name" value="Mss4-like_sf"/>
</dbReference>
<keyword evidence="15" id="KW-1185">Reference proteome</keyword>
<dbReference type="PANTHER" id="PTHR10173:SF59">
    <property type="entry name" value="PEPTIDE METHIONINE SULFOXIDE REDUCTASE MSRA_MSRB"/>
    <property type="match status" value="1"/>
</dbReference>
<evidence type="ECO:0000256" key="6">
    <source>
        <dbReference type="ARBA" id="ARBA00023268"/>
    </source>
</evidence>
<comment type="similarity">
    <text evidence="3">In the C-terminal section; belongs to the MsrB Met sulfoxide reductase family.</text>
</comment>
<dbReference type="GO" id="GO:0033743">
    <property type="term" value="F:peptide-methionine (R)-S-oxide reductase activity"/>
    <property type="evidence" value="ECO:0007669"/>
    <property type="project" value="UniProtKB-UniRule"/>
</dbReference>
<accession>A0A3M8DW62</accession>
<dbReference type="InterPro" id="IPR028427">
    <property type="entry name" value="Met_Sox_Rdtase_MsrB"/>
</dbReference>
<dbReference type="PANTHER" id="PTHR10173">
    <property type="entry name" value="METHIONINE SULFOXIDE REDUCTASE"/>
    <property type="match status" value="1"/>
</dbReference>
<evidence type="ECO:0000256" key="11">
    <source>
        <dbReference type="HAMAP-Rule" id="MF_01400"/>
    </source>
</evidence>
<comment type="similarity">
    <text evidence="4">In the N-terminal section; belongs to the MsrA Met sulfoxide reductase family.</text>
</comment>
<gene>
    <name evidence="12 14" type="primary">msrA</name>
    <name evidence="11" type="synonym">msrB</name>
    <name evidence="14" type="ORF">EDM56_01615</name>
</gene>
<comment type="function">
    <text evidence="7 12">Has an important function as a repair enzyme for proteins that have been inactivated by oxidation. Catalyzes the reversible oxidation-reduction of methionine sulfoxide in proteins to methionine.</text>
</comment>
<comment type="caution">
    <text evidence="11">Lacks conserved residue(s) required for the propagation of feature annotation.</text>
</comment>
<dbReference type="HAMAP" id="MF_01400">
    <property type="entry name" value="MsrB"/>
    <property type="match status" value="1"/>
</dbReference>
<evidence type="ECO:0000256" key="3">
    <source>
        <dbReference type="ARBA" id="ARBA00008076"/>
    </source>
</evidence>
<comment type="caution">
    <text evidence="14">The sequence shown here is derived from an EMBL/GenBank/DDBJ whole genome shotgun (WGS) entry which is preliminary data.</text>
</comment>
<feature type="active site" description="Nucleophile" evidence="11">
    <location>
        <position position="292"/>
    </location>
</feature>
<dbReference type="GO" id="GO:0006979">
    <property type="term" value="P:response to oxidative stress"/>
    <property type="evidence" value="ECO:0007669"/>
    <property type="project" value="InterPro"/>
</dbReference>
<keyword evidence="6" id="KW-0511">Multifunctional enzyme</keyword>
<dbReference type="Gene3D" id="2.170.150.20">
    <property type="entry name" value="Peptide methionine sulfoxide reductase"/>
    <property type="match status" value="1"/>
</dbReference>
<evidence type="ECO:0000313" key="14">
    <source>
        <dbReference type="EMBL" id="RNB92423.1"/>
    </source>
</evidence>
<dbReference type="GO" id="GO:0030091">
    <property type="term" value="P:protein repair"/>
    <property type="evidence" value="ECO:0007669"/>
    <property type="project" value="InterPro"/>
</dbReference>
<protein>
    <recommendedName>
        <fullName evidence="11 12">Multifunctional fusion protein</fullName>
    </recommendedName>
    <domain>
        <recommendedName>
            <fullName evidence="12">Peptide methionine sulfoxide reductase MsrA</fullName>
            <shortName evidence="12">Protein-methionine-S-oxide reductase</shortName>
            <ecNumber evidence="12">1.8.4.11</ecNumber>
        </recommendedName>
        <alternativeName>
            <fullName evidence="12">Peptide-methionine (S)-S-oxide reductase</fullName>
            <shortName evidence="12">Peptide Met(O) reductase</shortName>
        </alternativeName>
    </domain>
    <domain>
        <recommendedName>
            <fullName evidence="11">Peptide methionine sulfoxide reductase MsrB</fullName>
            <ecNumber evidence="11">1.8.4.12</ecNumber>
        </recommendedName>
        <alternativeName>
            <fullName evidence="11">Peptide-methionine (R)-S-oxide reductase</fullName>
        </alternativeName>
    </domain>
</protein>
<dbReference type="EC" id="1.8.4.12" evidence="11"/>
<evidence type="ECO:0000256" key="5">
    <source>
        <dbReference type="ARBA" id="ARBA00023002"/>
    </source>
</evidence>
<dbReference type="AlphaFoldDB" id="A0A3M8DW62"/>
<comment type="similarity">
    <text evidence="2 11">Belongs to the MsrB Met sulfoxide reductase family.</text>
</comment>
<evidence type="ECO:0000256" key="10">
    <source>
        <dbReference type="ARBA" id="ARBA00048782"/>
    </source>
</evidence>
<keyword evidence="5 11" id="KW-0560">Oxidoreductase</keyword>
<feature type="active site" evidence="12">
    <location>
        <position position="15"/>
    </location>
</feature>
<feature type="domain" description="MsrB" evidence="13">
    <location>
        <begin position="181"/>
        <end position="303"/>
    </location>
</feature>
<organism evidence="14 15">
    <name type="scientific">Brevibacillus fluminis</name>
    <dbReference type="NCBI Taxonomy" id="511487"/>
    <lineage>
        <taxon>Bacteria</taxon>
        <taxon>Bacillati</taxon>
        <taxon>Bacillota</taxon>
        <taxon>Bacilli</taxon>
        <taxon>Bacillales</taxon>
        <taxon>Paenibacillaceae</taxon>
        <taxon>Brevibacillus</taxon>
    </lineage>
</organism>
<comment type="catalytic activity">
    <reaction evidence="9 11">
        <text>L-methionyl-[protein] + [thioredoxin]-disulfide + H2O = L-methionyl-(R)-S-oxide-[protein] + [thioredoxin]-dithiol</text>
        <dbReference type="Rhea" id="RHEA:24164"/>
        <dbReference type="Rhea" id="RHEA-COMP:10698"/>
        <dbReference type="Rhea" id="RHEA-COMP:10700"/>
        <dbReference type="Rhea" id="RHEA-COMP:12313"/>
        <dbReference type="Rhea" id="RHEA-COMP:12314"/>
        <dbReference type="ChEBI" id="CHEBI:15377"/>
        <dbReference type="ChEBI" id="CHEBI:16044"/>
        <dbReference type="ChEBI" id="CHEBI:29950"/>
        <dbReference type="ChEBI" id="CHEBI:45764"/>
        <dbReference type="ChEBI" id="CHEBI:50058"/>
        <dbReference type="EC" id="1.8.4.12"/>
    </reaction>
</comment>
<dbReference type="NCBIfam" id="TIGR00357">
    <property type="entry name" value="peptide-methionine (R)-S-oxide reductase MsrB"/>
    <property type="match status" value="1"/>
</dbReference>
<dbReference type="FunFam" id="3.30.1060.10:FF:000003">
    <property type="entry name" value="Peptide methionine sulfoxide reductase MsrA"/>
    <property type="match status" value="1"/>
</dbReference>
<proteinExistence type="inferred from homology"/>
<dbReference type="HAMAP" id="MF_01401">
    <property type="entry name" value="MsrA"/>
    <property type="match status" value="1"/>
</dbReference>
<name>A0A3M8DW62_9BACL</name>
<reference evidence="14 15" key="1">
    <citation type="submission" date="2018-10" db="EMBL/GenBank/DDBJ databases">
        <title>Phylogenomics of Brevibacillus.</title>
        <authorList>
            <person name="Dunlap C."/>
        </authorList>
    </citation>
    <scope>NUCLEOTIDE SEQUENCE [LARGE SCALE GENOMIC DNA]</scope>
    <source>
        <strain evidence="14 15">JCM 15716</strain>
    </source>
</reference>